<keyword evidence="5" id="KW-1185">Reference proteome</keyword>
<evidence type="ECO:0000256" key="2">
    <source>
        <dbReference type="ARBA" id="ARBA00023002"/>
    </source>
</evidence>
<dbReference type="PANTHER" id="PTHR47706:SF9">
    <property type="entry name" value="NMRA-LIKE DOMAIN-CONTAINING PROTEIN-RELATED"/>
    <property type="match status" value="1"/>
</dbReference>
<dbReference type="Proteomes" id="UP001056384">
    <property type="component" value="Chromosome 6"/>
</dbReference>
<dbReference type="EMBL" id="CP099423">
    <property type="protein sequence ID" value="USW54744.1"/>
    <property type="molecule type" value="Genomic_DNA"/>
</dbReference>
<feature type="domain" description="NmrA-like" evidence="3">
    <location>
        <begin position="5"/>
        <end position="261"/>
    </location>
</feature>
<dbReference type="SUPFAM" id="SSF51735">
    <property type="entry name" value="NAD(P)-binding Rossmann-fold domains"/>
    <property type="match status" value="1"/>
</dbReference>
<dbReference type="Gene3D" id="3.40.50.720">
    <property type="entry name" value="NAD(P)-binding Rossmann-like Domain"/>
    <property type="match status" value="1"/>
</dbReference>
<dbReference type="InterPro" id="IPR008030">
    <property type="entry name" value="NmrA-like"/>
</dbReference>
<keyword evidence="1" id="KW-0521">NADP</keyword>
<dbReference type="InterPro" id="IPR051609">
    <property type="entry name" value="NmrA/Isoflavone_reductase-like"/>
</dbReference>
<sequence>MAQAKSTIAVFGGTGDLGQQIVAALLQPEIRQAFAGIVVVSRSATKLQRWQRYGVLLRQCTPQNLVAILAGVDIVIDAIAPAGADFSRRLIAAMAQSKVKVYFPPEFDVDHNLHDFRFAEWDWKKSNVALAREVLKQTQVCQIFSSLILEKSFGPWLGFCTRRRTYACVGSKDVASSYTSLADLARSVVEVALLKPARIPAQVHLGGCTKSMAEVSAIMSRESGESIRVVELPLSMYKASVLAAATSTRAEHLRFVMGEGKANHGRHGLWNSNELVNPDQTRWKWKAVEHLAKQSSGRPFASVDWPAG</sequence>
<evidence type="ECO:0000259" key="3">
    <source>
        <dbReference type="Pfam" id="PF05368"/>
    </source>
</evidence>
<evidence type="ECO:0000256" key="1">
    <source>
        <dbReference type="ARBA" id="ARBA00022857"/>
    </source>
</evidence>
<dbReference type="PANTHER" id="PTHR47706">
    <property type="entry name" value="NMRA-LIKE FAMILY PROTEIN"/>
    <property type="match status" value="1"/>
</dbReference>
<evidence type="ECO:0000313" key="4">
    <source>
        <dbReference type="EMBL" id="USW54744.1"/>
    </source>
</evidence>
<dbReference type="GO" id="GO:0016491">
    <property type="term" value="F:oxidoreductase activity"/>
    <property type="evidence" value="ECO:0007669"/>
    <property type="project" value="UniProtKB-KW"/>
</dbReference>
<keyword evidence="2" id="KW-0560">Oxidoreductase</keyword>
<dbReference type="Gene3D" id="3.90.25.10">
    <property type="entry name" value="UDP-galactose 4-epimerase, domain 1"/>
    <property type="match status" value="1"/>
</dbReference>
<accession>A0A9Q9AU05</accession>
<proteinExistence type="predicted"/>
<protein>
    <submittedName>
        <fullName evidence="4">NmrA-like domain, NAD(P)-binding domain superfamily</fullName>
    </submittedName>
</protein>
<dbReference type="AlphaFoldDB" id="A0A9Q9AU05"/>
<reference evidence="4" key="1">
    <citation type="submission" date="2022-06" db="EMBL/GenBank/DDBJ databases">
        <title>Complete genome sequences of two strains of the flax pathogen Septoria linicola.</title>
        <authorList>
            <person name="Lapalu N."/>
            <person name="Simon A."/>
            <person name="Demenou B."/>
            <person name="Paumier D."/>
            <person name="Guillot M.-P."/>
            <person name="Gout L."/>
            <person name="Valade R."/>
        </authorList>
    </citation>
    <scope>NUCLEOTIDE SEQUENCE</scope>
    <source>
        <strain evidence="4">SE15195</strain>
    </source>
</reference>
<organism evidence="4 5">
    <name type="scientific">Septoria linicola</name>
    <dbReference type="NCBI Taxonomy" id="215465"/>
    <lineage>
        <taxon>Eukaryota</taxon>
        <taxon>Fungi</taxon>
        <taxon>Dikarya</taxon>
        <taxon>Ascomycota</taxon>
        <taxon>Pezizomycotina</taxon>
        <taxon>Dothideomycetes</taxon>
        <taxon>Dothideomycetidae</taxon>
        <taxon>Mycosphaerellales</taxon>
        <taxon>Mycosphaerellaceae</taxon>
        <taxon>Septoria</taxon>
    </lineage>
</organism>
<evidence type="ECO:0000313" key="5">
    <source>
        <dbReference type="Proteomes" id="UP001056384"/>
    </source>
</evidence>
<dbReference type="Pfam" id="PF05368">
    <property type="entry name" value="NmrA"/>
    <property type="match status" value="1"/>
</dbReference>
<name>A0A9Q9AU05_9PEZI</name>
<gene>
    <name evidence="4" type="ORF">Slin15195_G080630</name>
</gene>
<dbReference type="InterPro" id="IPR036291">
    <property type="entry name" value="NAD(P)-bd_dom_sf"/>
</dbReference>